<gene>
    <name evidence="1" type="ORF">CEXT_369751</name>
</gene>
<proteinExistence type="predicted"/>
<dbReference type="EMBL" id="BPLR01013215">
    <property type="protein sequence ID" value="GIY59554.1"/>
    <property type="molecule type" value="Genomic_DNA"/>
</dbReference>
<reference evidence="1 2" key="1">
    <citation type="submission" date="2021-06" db="EMBL/GenBank/DDBJ databases">
        <title>Caerostris extrusa draft genome.</title>
        <authorList>
            <person name="Kono N."/>
            <person name="Arakawa K."/>
        </authorList>
    </citation>
    <scope>NUCLEOTIDE SEQUENCE [LARGE SCALE GENOMIC DNA]</scope>
</reference>
<keyword evidence="2" id="KW-1185">Reference proteome</keyword>
<sequence length="78" mass="9368">MNSSTLLNCAAVEEEGERKRVEKEATRNGCSEKLRSFLRFQVTKEKMRIGFQFTYPARYSFRHERRFSEIEGQQQMRK</sequence>
<dbReference type="Proteomes" id="UP001054945">
    <property type="component" value="Unassembled WGS sequence"/>
</dbReference>
<dbReference type="AlphaFoldDB" id="A0AAV4UPR4"/>
<evidence type="ECO:0000313" key="1">
    <source>
        <dbReference type="EMBL" id="GIY59554.1"/>
    </source>
</evidence>
<protein>
    <submittedName>
        <fullName evidence="1">Uncharacterized protein</fullName>
    </submittedName>
</protein>
<comment type="caution">
    <text evidence="1">The sequence shown here is derived from an EMBL/GenBank/DDBJ whole genome shotgun (WGS) entry which is preliminary data.</text>
</comment>
<name>A0AAV4UPR4_CAEEX</name>
<evidence type="ECO:0000313" key="2">
    <source>
        <dbReference type="Proteomes" id="UP001054945"/>
    </source>
</evidence>
<accession>A0AAV4UPR4</accession>
<organism evidence="1 2">
    <name type="scientific">Caerostris extrusa</name>
    <name type="common">Bark spider</name>
    <name type="synonym">Caerostris bankana</name>
    <dbReference type="NCBI Taxonomy" id="172846"/>
    <lineage>
        <taxon>Eukaryota</taxon>
        <taxon>Metazoa</taxon>
        <taxon>Ecdysozoa</taxon>
        <taxon>Arthropoda</taxon>
        <taxon>Chelicerata</taxon>
        <taxon>Arachnida</taxon>
        <taxon>Araneae</taxon>
        <taxon>Araneomorphae</taxon>
        <taxon>Entelegynae</taxon>
        <taxon>Araneoidea</taxon>
        <taxon>Araneidae</taxon>
        <taxon>Caerostris</taxon>
    </lineage>
</organism>